<name>A0ABR3GLH9_9PEZI</name>
<evidence type="ECO:0000256" key="2">
    <source>
        <dbReference type="SAM" id="Phobius"/>
    </source>
</evidence>
<evidence type="ECO:0000313" key="4">
    <source>
        <dbReference type="Proteomes" id="UP001447188"/>
    </source>
</evidence>
<feature type="region of interest" description="Disordered" evidence="1">
    <location>
        <begin position="156"/>
        <end position="201"/>
    </location>
</feature>
<organism evidence="3 4">
    <name type="scientific">Discina gigas</name>
    <dbReference type="NCBI Taxonomy" id="1032678"/>
    <lineage>
        <taxon>Eukaryota</taxon>
        <taxon>Fungi</taxon>
        <taxon>Dikarya</taxon>
        <taxon>Ascomycota</taxon>
        <taxon>Pezizomycotina</taxon>
        <taxon>Pezizomycetes</taxon>
        <taxon>Pezizales</taxon>
        <taxon>Discinaceae</taxon>
        <taxon>Discina</taxon>
    </lineage>
</organism>
<feature type="compositionally biased region" description="Gly residues" evidence="1">
    <location>
        <begin position="188"/>
        <end position="201"/>
    </location>
</feature>
<dbReference type="Proteomes" id="UP001447188">
    <property type="component" value="Unassembled WGS sequence"/>
</dbReference>
<evidence type="ECO:0008006" key="5">
    <source>
        <dbReference type="Google" id="ProtNLM"/>
    </source>
</evidence>
<proteinExistence type="predicted"/>
<accession>A0ABR3GLH9</accession>
<feature type="transmembrane region" description="Helical" evidence="2">
    <location>
        <begin position="355"/>
        <end position="379"/>
    </location>
</feature>
<dbReference type="EMBL" id="JBBBZM010000044">
    <property type="protein sequence ID" value="KAL0636767.1"/>
    <property type="molecule type" value="Genomic_DNA"/>
</dbReference>
<evidence type="ECO:0000256" key="1">
    <source>
        <dbReference type="SAM" id="MobiDB-lite"/>
    </source>
</evidence>
<feature type="transmembrane region" description="Helical" evidence="2">
    <location>
        <begin position="320"/>
        <end position="343"/>
    </location>
</feature>
<evidence type="ECO:0000313" key="3">
    <source>
        <dbReference type="EMBL" id="KAL0636767.1"/>
    </source>
</evidence>
<dbReference type="Gene3D" id="1.10.167.10">
    <property type="entry name" value="Regulator of G-protein Signalling 4, domain 2"/>
    <property type="match status" value="1"/>
</dbReference>
<dbReference type="PANTHER" id="PTHR39466">
    <property type="entry name" value="RGS DOMAIN-CONTAINING PROTEIN"/>
    <property type="match status" value="1"/>
</dbReference>
<dbReference type="InterPro" id="IPR044926">
    <property type="entry name" value="RGS_subdomain_2"/>
</dbReference>
<sequence>MLLDIPFRQPSNGKSLLFPYAASPPAADMRVPSPAMSRPNSPIVSTKGIPDSLSFDKIIQGGTCPPMTCRDFMHYLIYVEHSAENLQFYLWLLDYTARFKSLSPNDRVLSTEVVPLAYASAESANSGSISGSNSITDSKVVTRFFADKFQAPSVQLSVPAPTKDNPFRTPPETPMSAHAPSYSFGKPSGSGSGSGDGSECGNGNGMIAPFLSETTTLRGVDHATVAADAFQAVGMRWQPFTIQPFREEISRIIAIYIAEGSPRELNASARDRTAALRALAQTTHPSALEPLRKTVEDSLRFQAHPNFVRWSIRNGNGHRVMFAVGMGIGAITVGFLIAVLLTLSGGARAWRALAAVAWLVGVATLIAGGKGMCVILHGLHRRHVRPWELWEDEANPEAGHQKMSFESGRGFNSYEDEPWVEKYAGLSVIRKIFGREVWIEEPALRRLQDQIFWQSLLVAFVTSAGLAGAFIALPKGGLM</sequence>
<reference evidence="3 4" key="1">
    <citation type="submission" date="2024-02" db="EMBL/GenBank/DDBJ databases">
        <title>Discinaceae phylogenomics.</title>
        <authorList>
            <person name="Dirks A.C."/>
            <person name="James T.Y."/>
        </authorList>
    </citation>
    <scope>NUCLEOTIDE SEQUENCE [LARGE SCALE GENOMIC DNA]</scope>
    <source>
        <strain evidence="3 4">ACD0624</strain>
    </source>
</reference>
<comment type="caution">
    <text evidence="3">The sequence shown here is derived from an EMBL/GenBank/DDBJ whole genome shotgun (WGS) entry which is preliminary data.</text>
</comment>
<feature type="transmembrane region" description="Helical" evidence="2">
    <location>
        <begin position="451"/>
        <end position="473"/>
    </location>
</feature>
<keyword evidence="4" id="KW-1185">Reference proteome</keyword>
<keyword evidence="2" id="KW-1133">Transmembrane helix</keyword>
<dbReference type="PANTHER" id="PTHR39466:SF1">
    <property type="entry name" value="RGS DOMAIN-CONTAINING PROTEIN"/>
    <property type="match status" value="1"/>
</dbReference>
<protein>
    <recommendedName>
        <fullName evidence="5">Regulator of G protein signaling superfamily</fullName>
    </recommendedName>
</protein>
<dbReference type="SUPFAM" id="SSF48097">
    <property type="entry name" value="Regulator of G-protein signaling, RGS"/>
    <property type="match status" value="1"/>
</dbReference>
<gene>
    <name evidence="3" type="ORF">Q9L58_004250</name>
</gene>
<keyword evidence="2" id="KW-0812">Transmembrane</keyword>
<keyword evidence="2" id="KW-0472">Membrane</keyword>
<dbReference type="InterPro" id="IPR036305">
    <property type="entry name" value="RGS_sf"/>
</dbReference>